<sequence length="257" mass="27171">MRQLQLVRAQESGAHTGLFVFGGNPAAPMAPLKGPLSQHQQGLPGARPGWGTWHIRGLLATLPSGYAEPTQESFPLKREWRGRGKRPARKVQRIPCSRPEGGANKRPFLSAAAPDSWTAARGGADNPGACGRGRGGPGCQGDPGAGRRLRLGAGRAGGAGGGGTMSGRKRSFTFGAYGGVDKSFTPHRSAWVSPKTVIPSFSKLIQQIFNVGMPSKGQPNPMLDTGDMAMEMTDKATPLMEFKGRGENKEREGSKVE</sequence>
<feature type="compositionally biased region" description="Gly residues" evidence="1">
    <location>
        <begin position="130"/>
        <end position="144"/>
    </location>
</feature>
<evidence type="ECO:0000313" key="3">
    <source>
        <dbReference type="Proteomes" id="UP001159641"/>
    </source>
</evidence>
<accession>A0AB34GMW0</accession>
<comment type="caution">
    <text evidence="2">The sequence shown here is derived from an EMBL/GenBank/DDBJ whole genome shotgun (WGS) entry which is preliminary data.</text>
</comment>
<feature type="compositionally biased region" description="Basic residues" evidence="1">
    <location>
        <begin position="83"/>
        <end position="92"/>
    </location>
</feature>
<feature type="region of interest" description="Disordered" evidence="1">
    <location>
        <begin position="80"/>
        <end position="169"/>
    </location>
</feature>
<proteinExistence type="predicted"/>
<dbReference type="Proteomes" id="UP001159641">
    <property type="component" value="Unassembled WGS sequence"/>
</dbReference>
<reference evidence="2 3" key="1">
    <citation type="submission" date="2022-11" db="EMBL/GenBank/DDBJ databases">
        <title>Whole genome sequence of Eschrichtius robustus ER-17-0199.</title>
        <authorList>
            <person name="Bruniche-Olsen A."/>
            <person name="Black A.N."/>
            <person name="Fields C.J."/>
            <person name="Walden K."/>
            <person name="Dewoody J.A."/>
        </authorList>
    </citation>
    <scope>NUCLEOTIDE SEQUENCE [LARGE SCALE GENOMIC DNA]</scope>
    <source>
        <strain evidence="2">ER-17-0199</strain>
        <tissue evidence="2">Blubber</tissue>
    </source>
</reference>
<evidence type="ECO:0000256" key="1">
    <source>
        <dbReference type="SAM" id="MobiDB-lite"/>
    </source>
</evidence>
<feature type="compositionally biased region" description="Basic and acidic residues" evidence="1">
    <location>
        <begin position="242"/>
        <end position="257"/>
    </location>
</feature>
<dbReference type="AlphaFoldDB" id="A0AB34GMW0"/>
<evidence type="ECO:0000313" key="2">
    <source>
        <dbReference type="EMBL" id="KAJ8780886.1"/>
    </source>
</evidence>
<gene>
    <name evidence="2" type="ORF">J1605_000929</name>
</gene>
<feature type="region of interest" description="Disordered" evidence="1">
    <location>
        <begin position="238"/>
        <end position="257"/>
    </location>
</feature>
<organism evidence="2 3">
    <name type="scientific">Eschrichtius robustus</name>
    <name type="common">California gray whale</name>
    <name type="synonym">Eschrichtius gibbosus</name>
    <dbReference type="NCBI Taxonomy" id="9764"/>
    <lineage>
        <taxon>Eukaryota</taxon>
        <taxon>Metazoa</taxon>
        <taxon>Chordata</taxon>
        <taxon>Craniata</taxon>
        <taxon>Vertebrata</taxon>
        <taxon>Euteleostomi</taxon>
        <taxon>Mammalia</taxon>
        <taxon>Eutheria</taxon>
        <taxon>Laurasiatheria</taxon>
        <taxon>Artiodactyla</taxon>
        <taxon>Whippomorpha</taxon>
        <taxon>Cetacea</taxon>
        <taxon>Mysticeti</taxon>
        <taxon>Eschrichtiidae</taxon>
        <taxon>Eschrichtius</taxon>
    </lineage>
</organism>
<name>A0AB34GMW0_ESCRO</name>
<feature type="compositionally biased region" description="Gly residues" evidence="1">
    <location>
        <begin position="154"/>
        <end position="165"/>
    </location>
</feature>
<protein>
    <submittedName>
        <fullName evidence="2">Uncharacterized protein</fullName>
    </submittedName>
</protein>
<dbReference type="EMBL" id="JAIQCJ010002152">
    <property type="protein sequence ID" value="KAJ8780886.1"/>
    <property type="molecule type" value="Genomic_DNA"/>
</dbReference>
<keyword evidence="3" id="KW-1185">Reference proteome</keyword>